<reference evidence="3" key="1">
    <citation type="submission" date="2020-11" db="EMBL/GenBank/DDBJ databases">
        <authorList>
            <consortium name="DOE Joint Genome Institute"/>
            <person name="Ahrendt S."/>
            <person name="Riley R."/>
            <person name="Andreopoulos W."/>
            <person name="LaButti K."/>
            <person name="Pangilinan J."/>
            <person name="Ruiz-duenas F.J."/>
            <person name="Barrasa J.M."/>
            <person name="Sanchez-Garcia M."/>
            <person name="Camarero S."/>
            <person name="Miyauchi S."/>
            <person name="Serrano A."/>
            <person name="Linde D."/>
            <person name="Babiker R."/>
            <person name="Drula E."/>
            <person name="Ayuso-Fernandez I."/>
            <person name="Pacheco R."/>
            <person name="Padilla G."/>
            <person name="Ferreira P."/>
            <person name="Barriuso J."/>
            <person name="Kellner H."/>
            <person name="Castanera R."/>
            <person name="Alfaro M."/>
            <person name="Ramirez L."/>
            <person name="Pisabarro A.G."/>
            <person name="Kuo A."/>
            <person name="Tritt A."/>
            <person name="Lipzen A."/>
            <person name="He G."/>
            <person name="Yan M."/>
            <person name="Ng V."/>
            <person name="Cullen D."/>
            <person name="Martin F."/>
            <person name="Rosso M.-N."/>
            <person name="Henrissat B."/>
            <person name="Hibbett D."/>
            <person name="Martinez A.T."/>
            <person name="Grigoriev I.V."/>
        </authorList>
    </citation>
    <scope>NUCLEOTIDE SEQUENCE</scope>
    <source>
        <strain evidence="3">AH 44721</strain>
    </source>
</reference>
<dbReference type="AlphaFoldDB" id="A0A9P5NA87"/>
<dbReference type="GO" id="GO:0003676">
    <property type="term" value="F:nucleic acid binding"/>
    <property type="evidence" value="ECO:0007669"/>
    <property type="project" value="InterPro"/>
</dbReference>
<organism evidence="3 4">
    <name type="scientific">Gymnopilus junonius</name>
    <name type="common">Spectacular rustgill mushroom</name>
    <name type="synonym">Gymnopilus spectabilis subsp. junonius</name>
    <dbReference type="NCBI Taxonomy" id="109634"/>
    <lineage>
        <taxon>Eukaryota</taxon>
        <taxon>Fungi</taxon>
        <taxon>Dikarya</taxon>
        <taxon>Basidiomycota</taxon>
        <taxon>Agaricomycotina</taxon>
        <taxon>Agaricomycetes</taxon>
        <taxon>Agaricomycetidae</taxon>
        <taxon>Agaricales</taxon>
        <taxon>Agaricineae</taxon>
        <taxon>Hymenogastraceae</taxon>
        <taxon>Gymnopilus</taxon>
    </lineage>
</organism>
<sequence length="225" mass="24955">MGLLELFNRDLSGAEFYIKTSASAPQGFPSSQWKHILKGEPVDLNHVLSALHHTTFDEERGGRIEDTAISLGTAAPAKRVKTASEWSTAWHHAARATSFMFKHHKQELDDYGEYIEHLFAAKHDSAHRAVILYDSAIRTFVAGGQQTLFTDVDCFAHLYAAIVMPDGVDHASGPYHRTTQSSAKSEICHKFNNRTCTVRDGECHYLHTCKGCGQTGHGEKSCPNK</sequence>
<proteinExistence type="predicted"/>
<keyword evidence="1" id="KW-0479">Metal-binding</keyword>
<dbReference type="Proteomes" id="UP000724874">
    <property type="component" value="Unassembled WGS sequence"/>
</dbReference>
<keyword evidence="4" id="KW-1185">Reference proteome</keyword>
<dbReference type="GO" id="GO:0008270">
    <property type="term" value="F:zinc ion binding"/>
    <property type="evidence" value="ECO:0007669"/>
    <property type="project" value="UniProtKB-KW"/>
</dbReference>
<evidence type="ECO:0000259" key="2">
    <source>
        <dbReference type="PROSITE" id="PS50158"/>
    </source>
</evidence>
<feature type="domain" description="CCHC-type" evidence="2">
    <location>
        <begin position="209"/>
        <end position="224"/>
    </location>
</feature>
<dbReference type="InterPro" id="IPR001878">
    <property type="entry name" value="Znf_CCHC"/>
</dbReference>
<keyword evidence="1" id="KW-0862">Zinc</keyword>
<evidence type="ECO:0000313" key="4">
    <source>
        <dbReference type="Proteomes" id="UP000724874"/>
    </source>
</evidence>
<evidence type="ECO:0000313" key="3">
    <source>
        <dbReference type="EMBL" id="KAF8877928.1"/>
    </source>
</evidence>
<gene>
    <name evidence="3" type="ORF">CPB84DRAFT_1688543</name>
</gene>
<comment type="caution">
    <text evidence="3">The sequence shown here is derived from an EMBL/GenBank/DDBJ whole genome shotgun (WGS) entry which is preliminary data.</text>
</comment>
<dbReference type="OrthoDB" id="2355984at2759"/>
<evidence type="ECO:0000256" key="1">
    <source>
        <dbReference type="PROSITE-ProRule" id="PRU00047"/>
    </source>
</evidence>
<accession>A0A9P5NA87</accession>
<keyword evidence="1" id="KW-0863">Zinc-finger</keyword>
<name>A0A9P5NA87_GYMJU</name>
<protein>
    <recommendedName>
        <fullName evidence="2">CCHC-type domain-containing protein</fullName>
    </recommendedName>
</protein>
<dbReference type="EMBL" id="JADNYJ010000164">
    <property type="protein sequence ID" value="KAF8877928.1"/>
    <property type="molecule type" value="Genomic_DNA"/>
</dbReference>
<dbReference type="PROSITE" id="PS50158">
    <property type="entry name" value="ZF_CCHC"/>
    <property type="match status" value="1"/>
</dbReference>